<keyword evidence="1" id="KW-0472">Membrane</keyword>
<keyword evidence="1" id="KW-0812">Transmembrane</keyword>
<feature type="transmembrane region" description="Helical" evidence="1">
    <location>
        <begin position="12"/>
        <end position="33"/>
    </location>
</feature>
<sequence length="78" mass="9555">MLFHKEAMSMVVHFFFLIFSVFTVLVFTYSSFLEENLRYTVPLMPAILCLLVEIPYVRQFFKEKPWKEWWNDVAQKRK</sequence>
<keyword evidence="1" id="KW-1133">Transmembrane helix</keyword>
<gene>
    <name evidence="2" type="primary">ppd24</name>
</gene>
<evidence type="ECO:0000256" key="1">
    <source>
        <dbReference type="SAM" id="Phobius"/>
    </source>
</evidence>
<accession>A0A0N7DII1</accession>
<name>A0A0N7DII1_ENTFL</name>
<organism evidence="2">
    <name type="scientific">Enterococcus faecalis</name>
    <name type="common">Streptococcus faecalis</name>
    <dbReference type="NCBI Taxonomy" id="1351"/>
    <lineage>
        <taxon>Bacteria</taxon>
        <taxon>Bacillati</taxon>
        <taxon>Bacillota</taxon>
        <taxon>Bacilli</taxon>
        <taxon>Lactobacillales</taxon>
        <taxon>Enterococcaceae</taxon>
        <taxon>Enterococcus</taxon>
    </lineage>
</organism>
<geneLocation type="plasmid" evidence="2">
    <name>pPD1</name>
</geneLocation>
<feature type="transmembrane region" description="Helical" evidence="1">
    <location>
        <begin position="39"/>
        <end position="57"/>
    </location>
</feature>
<reference evidence="2" key="1">
    <citation type="journal article" date="2015" name="Nature">
        <title>Bacteriocin production augments niche competition by enterococci in the mammalian gastrointestinal tract.</title>
        <authorList>
            <person name="Kommineni S."/>
            <person name="Bretl D.J."/>
            <person name="Lam V."/>
            <person name="Chakraborty R."/>
            <person name="Hayward M."/>
            <person name="Simpson P."/>
            <person name="Cao Y."/>
            <person name="Bousounis P."/>
            <person name="Kristich C.J."/>
            <person name="Salzman N.H."/>
        </authorList>
    </citation>
    <scope>NUCLEOTIDE SEQUENCE</scope>
    <source>
        <strain evidence="2">CK135</strain>
        <plasmid evidence="2">pPD1</plasmid>
    </source>
</reference>
<dbReference type="AlphaFoldDB" id="A0A0N7DII1"/>
<protein>
    <submittedName>
        <fullName evidence="2">Ppd24</fullName>
    </submittedName>
</protein>
<proteinExistence type="predicted"/>
<dbReference type="EMBL" id="KT290268">
    <property type="protein sequence ID" value="AKU62193.1"/>
    <property type="molecule type" value="Genomic_DNA"/>
</dbReference>
<evidence type="ECO:0000313" key="2">
    <source>
        <dbReference type="EMBL" id="AKU62193.1"/>
    </source>
</evidence>
<keyword evidence="2" id="KW-0614">Plasmid</keyword>